<dbReference type="Proteomes" id="UP000322000">
    <property type="component" value="Chromosome 22"/>
</dbReference>
<reference evidence="3" key="1">
    <citation type="submission" date="2025-08" db="UniProtKB">
        <authorList>
            <consortium name="RefSeq"/>
        </authorList>
    </citation>
    <scope>IDENTIFICATION</scope>
</reference>
<dbReference type="AlphaFoldDB" id="A0A7E5WRW8"/>
<evidence type="ECO:0000313" key="3">
    <source>
        <dbReference type="RefSeq" id="XP_026742901.1"/>
    </source>
</evidence>
<dbReference type="GeneID" id="113504684"/>
<organism evidence="2 3">
    <name type="scientific">Trichoplusia ni</name>
    <name type="common">Cabbage looper</name>
    <dbReference type="NCBI Taxonomy" id="7111"/>
    <lineage>
        <taxon>Eukaryota</taxon>
        <taxon>Metazoa</taxon>
        <taxon>Ecdysozoa</taxon>
        <taxon>Arthropoda</taxon>
        <taxon>Hexapoda</taxon>
        <taxon>Insecta</taxon>
        <taxon>Pterygota</taxon>
        <taxon>Neoptera</taxon>
        <taxon>Endopterygota</taxon>
        <taxon>Lepidoptera</taxon>
        <taxon>Glossata</taxon>
        <taxon>Ditrysia</taxon>
        <taxon>Noctuoidea</taxon>
        <taxon>Noctuidae</taxon>
        <taxon>Plusiinae</taxon>
        <taxon>Trichoplusia</taxon>
    </lineage>
</organism>
<feature type="region of interest" description="Disordered" evidence="1">
    <location>
        <begin position="83"/>
        <end position="108"/>
    </location>
</feature>
<evidence type="ECO:0000313" key="2">
    <source>
        <dbReference type="Proteomes" id="UP000322000"/>
    </source>
</evidence>
<dbReference type="KEGG" id="tnl:113504684"/>
<gene>
    <name evidence="3" type="primary">LOC113504684</name>
</gene>
<dbReference type="RefSeq" id="XP_026742901.1">
    <property type="nucleotide sequence ID" value="XM_026887100.1"/>
</dbReference>
<name>A0A7E5WRW8_TRINI</name>
<proteinExistence type="predicted"/>
<accession>A0A7E5WRW8</accession>
<keyword evidence="2" id="KW-1185">Reference proteome</keyword>
<dbReference type="OrthoDB" id="10045204at2759"/>
<feature type="compositionally biased region" description="Polar residues" evidence="1">
    <location>
        <begin position="92"/>
        <end position="107"/>
    </location>
</feature>
<sequence length="373" mass="38845">MTLSPKKYVSNFTTCTVQRGVEAKDIELGATNLELDMSNSTHFPAESSAGSAACGAGAAGSAAVAGDETGSYLQVVVEKHRRKRSPVRTAAAAQTSPRLPTASSPLAHNQCGQGQVGGGSRGVYVLPHSVLLACPSGSPMCPALQAHTYYARGAAGGPALTDAATAVRSYATPDQREQCAGDAAYVPSNQLQKENKTWRIFRDIGTDKLCENEPDRVEVYYFEHGTSEFLATCSGGRPTAVERVAGRGARLAGALLGELLAAPQLLLAAPVALLLHVQRCGLVALRGAATGLLQTTSDYALKPALALTFNALLQPLLVFCANVGRGVREALRPLAAALGDLLEPAARLLASARLVDVRLACPLHAAHAHHAQV</sequence>
<protein>
    <submittedName>
        <fullName evidence="3">Uncharacterized protein LOC113504684</fullName>
    </submittedName>
</protein>
<evidence type="ECO:0000256" key="1">
    <source>
        <dbReference type="SAM" id="MobiDB-lite"/>
    </source>
</evidence>
<dbReference type="InParanoid" id="A0A7E5WRW8"/>